<keyword evidence="2" id="KW-1185">Reference proteome</keyword>
<name>A0A5B9FUI3_9FLAO</name>
<proteinExistence type="predicted"/>
<accession>A0A5B9FUI3</accession>
<evidence type="ECO:0008006" key="3">
    <source>
        <dbReference type="Google" id="ProtNLM"/>
    </source>
</evidence>
<dbReference type="RefSeq" id="WP_147581873.1">
    <property type="nucleotide sequence ID" value="NZ_CP042831.1"/>
</dbReference>
<protein>
    <recommendedName>
        <fullName evidence="3">Lipoprotein</fullName>
    </recommendedName>
</protein>
<gene>
    <name evidence="1" type="ORF">FUA48_01965</name>
</gene>
<dbReference type="KEGG" id="fak:FUA48_01965"/>
<dbReference type="EMBL" id="CP042831">
    <property type="protein sequence ID" value="QEE48382.1"/>
    <property type="molecule type" value="Genomic_DNA"/>
</dbReference>
<dbReference type="Proteomes" id="UP000321222">
    <property type="component" value="Chromosome"/>
</dbReference>
<reference evidence="1 2" key="1">
    <citation type="submission" date="2019-08" db="EMBL/GenBank/DDBJ databases">
        <title>Flavobacterium alkalisoli sp. nov., isolated from rhizosphere soil of Suaeda salsa.</title>
        <authorList>
            <person name="Sun J.-Q."/>
            <person name="Xu L."/>
        </authorList>
    </citation>
    <scope>NUCLEOTIDE SEQUENCE [LARGE SCALE GENOMIC DNA]</scope>
    <source>
        <strain evidence="1 2">XS-5</strain>
    </source>
</reference>
<dbReference type="OrthoDB" id="637392at2"/>
<dbReference type="AlphaFoldDB" id="A0A5B9FUI3"/>
<evidence type="ECO:0000313" key="1">
    <source>
        <dbReference type="EMBL" id="QEE48382.1"/>
    </source>
</evidence>
<dbReference type="PROSITE" id="PS51257">
    <property type="entry name" value="PROKAR_LIPOPROTEIN"/>
    <property type="match status" value="1"/>
</dbReference>
<sequence>MKRILATTLLLIVACGKQENNQLTEPATHDNTSKISDKSAITEPSTEAFLEIAVLNETEKIKAYLIQTKTQEGNPAEGGTSAEYIVRFNNPSIPELNIGCCEATLINEGDLDNDKKDELSVFSAPMNGCLYSMTTYTLKQGKWKTIIEPFIIPTACEDYSLEQINSLIYKEGEEVYINEPDINDENFTPIKKEIKLN</sequence>
<evidence type="ECO:0000313" key="2">
    <source>
        <dbReference type="Proteomes" id="UP000321222"/>
    </source>
</evidence>
<organism evidence="1 2">
    <name type="scientific">Flavobacterium alkalisoli</name>
    <dbReference type="NCBI Taxonomy" id="2602769"/>
    <lineage>
        <taxon>Bacteria</taxon>
        <taxon>Pseudomonadati</taxon>
        <taxon>Bacteroidota</taxon>
        <taxon>Flavobacteriia</taxon>
        <taxon>Flavobacteriales</taxon>
        <taxon>Flavobacteriaceae</taxon>
        <taxon>Flavobacterium</taxon>
    </lineage>
</organism>